<feature type="region of interest" description="Disordered" evidence="1">
    <location>
        <begin position="35"/>
        <end position="56"/>
    </location>
</feature>
<name>A0ABN9CUB1_9NEOB</name>
<evidence type="ECO:0000256" key="1">
    <source>
        <dbReference type="SAM" id="MobiDB-lite"/>
    </source>
</evidence>
<keyword evidence="3" id="KW-1185">Reference proteome</keyword>
<reference evidence="2" key="1">
    <citation type="submission" date="2023-05" db="EMBL/GenBank/DDBJ databases">
        <authorList>
            <person name="Stuckert A."/>
        </authorList>
    </citation>
    <scope>NUCLEOTIDE SEQUENCE</scope>
</reference>
<dbReference type="PANTHER" id="PTHR21580:SF57">
    <property type="entry name" value="OUTER DENSE FIBER OF SPERM TAILS 3-LIKE 2-RELATED"/>
    <property type="match status" value="1"/>
</dbReference>
<dbReference type="EMBL" id="CATNWA010012378">
    <property type="protein sequence ID" value="CAI9563344.1"/>
    <property type="molecule type" value="Genomic_DNA"/>
</dbReference>
<dbReference type="InterPro" id="IPR010736">
    <property type="entry name" value="SHIPPO-rpt"/>
</dbReference>
<organism evidence="2 3">
    <name type="scientific">Staurois parvus</name>
    <dbReference type="NCBI Taxonomy" id="386267"/>
    <lineage>
        <taxon>Eukaryota</taxon>
        <taxon>Metazoa</taxon>
        <taxon>Chordata</taxon>
        <taxon>Craniata</taxon>
        <taxon>Vertebrata</taxon>
        <taxon>Euteleostomi</taxon>
        <taxon>Amphibia</taxon>
        <taxon>Batrachia</taxon>
        <taxon>Anura</taxon>
        <taxon>Neobatrachia</taxon>
        <taxon>Ranoidea</taxon>
        <taxon>Ranidae</taxon>
        <taxon>Staurois</taxon>
    </lineage>
</organism>
<dbReference type="Pfam" id="PF07004">
    <property type="entry name" value="SHIPPO-rpt"/>
    <property type="match status" value="2"/>
</dbReference>
<accession>A0ABN9CUB1</accession>
<dbReference type="Proteomes" id="UP001162483">
    <property type="component" value="Unassembled WGS sequence"/>
</dbReference>
<evidence type="ECO:0000313" key="3">
    <source>
        <dbReference type="Proteomes" id="UP001162483"/>
    </source>
</evidence>
<comment type="caution">
    <text evidence="2">The sequence shown here is derived from an EMBL/GenBank/DDBJ whole genome shotgun (WGS) entry which is preliminary data.</text>
</comment>
<dbReference type="PANTHER" id="PTHR21580">
    <property type="entry name" value="SHIPPO-1-RELATED"/>
    <property type="match status" value="1"/>
</dbReference>
<gene>
    <name evidence="2" type="ORF">SPARVUS_LOCUS5725357</name>
</gene>
<dbReference type="InterPro" id="IPR051291">
    <property type="entry name" value="CIMAP"/>
</dbReference>
<protein>
    <submittedName>
        <fullName evidence="2">Uncharacterized protein</fullName>
    </submittedName>
</protein>
<evidence type="ECO:0000313" key="2">
    <source>
        <dbReference type="EMBL" id="CAI9563344.1"/>
    </source>
</evidence>
<proteinExistence type="predicted"/>
<sequence>MGSRTRYRIVDQVPAPNTYSLPPVLGPRVPGKASAPAFTVSGRSHHGGHSEDLAVTPGPAHYIQIDNNSYMKKGPAYSMLGRHQVSKKHNLLPQGLELIVLKRQQTTKKEHLCSQWALGTLSTPHLSS</sequence>